<keyword evidence="1" id="KW-0472">Membrane</keyword>
<gene>
    <name evidence="2" type="ORF">CYPRO_2958</name>
</gene>
<dbReference type="AlphaFoldDB" id="A0A345UNZ3"/>
<evidence type="ECO:0000313" key="3">
    <source>
        <dbReference type="Proteomes" id="UP000254808"/>
    </source>
</evidence>
<organism evidence="2 3">
    <name type="scientific">Cyclonatronum proteinivorum</name>
    <dbReference type="NCBI Taxonomy" id="1457365"/>
    <lineage>
        <taxon>Bacteria</taxon>
        <taxon>Pseudomonadati</taxon>
        <taxon>Balneolota</taxon>
        <taxon>Balneolia</taxon>
        <taxon>Balneolales</taxon>
        <taxon>Cyclonatronaceae</taxon>
        <taxon>Cyclonatronum</taxon>
    </lineage>
</organism>
<dbReference type="Proteomes" id="UP000254808">
    <property type="component" value="Chromosome"/>
</dbReference>
<name>A0A345UNZ3_9BACT</name>
<accession>A0A345UNZ3</accession>
<evidence type="ECO:0000313" key="2">
    <source>
        <dbReference type="EMBL" id="AXJ02195.1"/>
    </source>
</evidence>
<feature type="transmembrane region" description="Helical" evidence="1">
    <location>
        <begin position="116"/>
        <end position="138"/>
    </location>
</feature>
<feature type="transmembrane region" description="Helical" evidence="1">
    <location>
        <begin position="79"/>
        <end position="104"/>
    </location>
</feature>
<keyword evidence="3" id="KW-1185">Reference proteome</keyword>
<dbReference type="EMBL" id="CP027806">
    <property type="protein sequence ID" value="AXJ02195.1"/>
    <property type="molecule type" value="Genomic_DNA"/>
</dbReference>
<keyword evidence="1" id="KW-1133">Transmembrane helix</keyword>
<protein>
    <submittedName>
        <fullName evidence="2">Uncharacterized protein</fullName>
    </submittedName>
</protein>
<sequence length="239" mass="26364">MRCQILFIMLKNVFTSGGDFPYLDSPAGLLTPKGYLFYTRESVLEAYAGKLLSEQPVGEWLRRATRCIESTDAAGVWSVLLFLSLLPLMWAIPAVLGVSILWHQSRTAFAGPAADAFLKVFTNEIVMLLAGVAVLSWLGISGEAGKAASGIALFLVYKFGWIRMLLSRMFEGDAYGNANLKADPPQPGSNDRILNMLLIRFGIKSGITLPSVEVMERDIMQAMQKSASQRKQWTKGHKK</sequence>
<keyword evidence="1" id="KW-0812">Transmembrane</keyword>
<reference evidence="2 3" key="1">
    <citation type="submission" date="2018-03" db="EMBL/GenBank/DDBJ databases">
        <title>Phenotypic and genomic properties of Cyclonatronum proteinivorum gen. nov., sp. nov., a haloalkaliphilic bacteroidete from soda lakes possessing Na+-translocating rhodopsin.</title>
        <authorList>
            <person name="Toshchakov S.V."/>
            <person name="Korzhenkov A."/>
            <person name="Samarov N.I."/>
            <person name="Kublanov I.V."/>
            <person name="Muntyan M.S."/>
            <person name="Sorokin D.Y."/>
        </authorList>
    </citation>
    <scope>NUCLEOTIDE SEQUENCE [LARGE SCALE GENOMIC DNA]</scope>
    <source>
        <strain evidence="2 3">Omega</strain>
    </source>
</reference>
<proteinExistence type="predicted"/>
<dbReference type="KEGG" id="cprv:CYPRO_2958"/>
<evidence type="ECO:0000256" key="1">
    <source>
        <dbReference type="SAM" id="Phobius"/>
    </source>
</evidence>